<dbReference type="Gene3D" id="1.20.1260.10">
    <property type="match status" value="1"/>
</dbReference>
<name>A0A6M0Q4Z4_9BACI</name>
<accession>A0A6M0Q4Z4</accession>
<evidence type="ECO:0000313" key="2">
    <source>
        <dbReference type="EMBL" id="NEY71332.1"/>
    </source>
</evidence>
<protein>
    <submittedName>
        <fullName evidence="2">DUF2383 domain-containing protein</fullName>
    </submittedName>
</protein>
<dbReference type="EMBL" id="JAAIWM010000002">
    <property type="protein sequence ID" value="NEY71332.1"/>
    <property type="molecule type" value="Genomic_DNA"/>
</dbReference>
<reference evidence="2 3" key="1">
    <citation type="submission" date="2020-02" db="EMBL/GenBank/DDBJ databases">
        <title>Bacillus aquiflavi sp. nov., isolated from yellow water of strong flavor Chinese baijiu in Yibin region of China.</title>
        <authorList>
            <person name="Xie J."/>
        </authorList>
    </citation>
    <scope>NUCLEOTIDE SEQUENCE [LARGE SCALE GENOMIC DNA]</scope>
    <source>
        <strain evidence="2 3">SA4</strain>
    </source>
</reference>
<keyword evidence="3" id="KW-1185">Reference proteome</keyword>
<proteinExistence type="predicted"/>
<dbReference type="InterPro" id="IPR012347">
    <property type="entry name" value="Ferritin-like"/>
</dbReference>
<evidence type="ECO:0000313" key="3">
    <source>
        <dbReference type="Proteomes" id="UP000481043"/>
    </source>
</evidence>
<feature type="domain" description="DUF2383" evidence="1">
    <location>
        <begin position="7"/>
        <end position="107"/>
    </location>
</feature>
<evidence type="ECO:0000259" key="1">
    <source>
        <dbReference type="Pfam" id="PF09537"/>
    </source>
</evidence>
<dbReference type="Proteomes" id="UP000481043">
    <property type="component" value="Unassembled WGS sequence"/>
</dbReference>
<sequence length="143" mass="16562">MKNQDNVIEELNTLLRGTYMGVRALEHHIQRLEDIELKQKFQSMQQEVKLDAQKLASRIQDLEGVPADSEGVSGRLNSFMHNVMLSENTQDIIEDAFKGMDTYGVHYSEEIAKGDLDEESRRIVEEVINNNRRHAEELRQLLH</sequence>
<organism evidence="2 3">
    <name type="scientific">Bacillus mesophilus</name>
    <dbReference type="NCBI Taxonomy" id="1808955"/>
    <lineage>
        <taxon>Bacteria</taxon>
        <taxon>Bacillati</taxon>
        <taxon>Bacillota</taxon>
        <taxon>Bacilli</taxon>
        <taxon>Bacillales</taxon>
        <taxon>Bacillaceae</taxon>
        <taxon>Bacillus</taxon>
    </lineage>
</organism>
<dbReference type="CDD" id="cd00657">
    <property type="entry name" value="Ferritin_like"/>
    <property type="match status" value="1"/>
</dbReference>
<dbReference type="InterPro" id="IPR009078">
    <property type="entry name" value="Ferritin-like_SF"/>
</dbReference>
<dbReference type="SUPFAM" id="SSF47240">
    <property type="entry name" value="Ferritin-like"/>
    <property type="match status" value="1"/>
</dbReference>
<dbReference type="AlphaFoldDB" id="A0A6M0Q4Z4"/>
<comment type="caution">
    <text evidence="2">The sequence shown here is derived from an EMBL/GenBank/DDBJ whole genome shotgun (WGS) entry which is preliminary data.</text>
</comment>
<dbReference type="InterPro" id="IPR019052">
    <property type="entry name" value="DUF2383"/>
</dbReference>
<dbReference type="Pfam" id="PF09537">
    <property type="entry name" value="DUF2383"/>
    <property type="match status" value="1"/>
</dbReference>
<dbReference type="RefSeq" id="WP_163178793.1">
    <property type="nucleotide sequence ID" value="NZ_JAAIWM010000002.1"/>
</dbReference>
<gene>
    <name evidence="2" type="ORF">G4D63_06200</name>
</gene>